<evidence type="ECO:0000313" key="3">
    <source>
        <dbReference type="Proteomes" id="UP000314294"/>
    </source>
</evidence>
<dbReference type="AlphaFoldDB" id="A0A4Z2J9E9"/>
<dbReference type="Proteomes" id="UP000314294">
    <property type="component" value="Unassembled WGS sequence"/>
</dbReference>
<feature type="compositionally biased region" description="Basic and acidic residues" evidence="1">
    <location>
        <begin position="183"/>
        <end position="195"/>
    </location>
</feature>
<feature type="region of interest" description="Disordered" evidence="1">
    <location>
        <begin position="130"/>
        <end position="197"/>
    </location>
</feature>
<protein>
    <submittedName>
        <fullName evidence="2">Uncharacterized protein</fullName>
    </submittedName>
</protein>
<evidence type="ECO:0000256" key="1">
    <source>
        <dbReference type="SAM" id="MobiDB-lite"/>
    </source>
</evidence>
<dbReference type="EMBL" id="SRLO01000015">
    <property type="protein sequence ID" value="TNN86414.1"/>
    <property type="molecule type" value="Genomic_DNA"/>
</dbReference>
<accession>A0A4Z2J9E9</accession>
<keyword evidence="3" id="KW-1185">Reference proteome</keyword>
<feature type="compositionally biased region" description="Polar residues" evidence="1">
    <location>
        <begin position="171"/>
        <end position="180"/>
    </location>
</feature>
<name>A0A4Z2J9E9_9TELE</name>
<evidence type="ECO:0000313" key="2">
    <source>
        <dbReference type="EMBL" id="TNN86414.1"/>
    </source>
</evidence>
<feature type="compositionally biased region" description="Basic and acidic residues" evidence="1">
    <location>
        <begin position="141"/>
        <end position="159"/>
    </location>
</feature>
<comment type="caution">
    <text evidence="2">The sequence shown here is derived from an EMBL/GenBank/DDBJ whole genome shotgun (WGS) entry which is preliminary data.</text>
</comment>
<proteinExistence type="predicted"/>
<reference evidence="2 3" key="1">
    <citation type="submission" date="2019-03" db="EMBL/GenBank/DDBJ databases">
        <title>First draft genome of Liparis tanakae, snailfish: a comprehensive survey of snailfish specific genes.</title>
        <authorList>
            <person name="Kim W."/>
            <person name="Song I."/>
            <person name="Jeong J.-H."/>
            <person name="Kim D."/>
            <person name="Kim S."/>
            <person name="Ryu S."/>
            <person name="Song J.Y."/>
            <person name="Lee S.K."/>
        </authorList>
    </citation>
    <scope>NUCLEOTIDE SEQUENCE [LARGE SCALE GENOMIC DNA]</scope>
    <source>
        <tissue evidence="2">Muscle</tissue>
    </source>
</reference>
<sequence>MTTVPALTVATRFVAKHSQPPWWSLLSGCSRREPLAITAYRERGVGPICEEGREHLASAFRGGARLHAVAALNTDGASDDEQRSKLQCCTCDGEEGPCAVSEVVLFAVQEQNATFEPALVLRGQPIHQQRSAAGQRYTACGRRDEGATSKGREREREGGGELGVLQRGSGTSYLSGSQTGEALRGRDKSQTSQDKDQEEVAYLAVLSLEDENSCSDSGGPAP</sequence>
<gene>
    <name evidence="2" type="ORF">EYF80_003184</name>
</gene>
<organism evidence="2 3">
    <name type="scientific">Liparis tanakae</name>
    <name type="common">Tanaka's snailfish</name>
    <dbReference type="NCBI Taxonomy" id="230148"/>
    <lineage>
        <taxon>Eukaryota</taxon>
        <taxon>Metazoa</taxon>
        <taxon>Chordata</taxon>
        <taxon>Craniata</taxon>
        <taxon>Vertebrata</taxon>
        <taxon>Euteleostomi</taxon>
        <taxon>Actinopterygii</taxon>
        <taxon>Neopterygii</taxon>
        <taxon>Teleostei</taxon>
        <taxon>Neoteleostei</taxon>
        <taxon>Acanthomorphata</taxon>
        <taxon>Eupercaria</taxon>
        <taxon>Perciformes</taxon>
        <taxon>Cottioidei</taxon>
        <taxon>Cottales</taxon>
        <taxon>Liparidae</taxon>
        <taxon>Liparis</taxon>
    </lineage>
</organism>